<dbReference type="AlphaFoldDB" id="A0A8D8ZER8"/>
<feature type="transmembrane region" description="Helical" evidence="1">
    <location>
        <begin position="20"/>
        <end position="38"/>
    </location>
</feature>
<accession>A0A8D8ZER8</accession>
<keyword evidence="1" id="KW-1133">Transmembrane helix</keyword>
<sequence>MWRISPSYSIQHQKRPFVNYIFTCIICEYFVTYLPHILLLNTFKTVPEQYLIFELYLQRSHYYLLFTFVLKKCSKKSKTNSEKKYGDCEQLLIVTIYGLETLRFDSNLIVQFDRTIRLEQSDWSV</sequence>
<evidence type="ECO:0000256" key="1">
    <source>
        <dbReference type="SAM" id="Phobius"/>
    </source>
</evidence>
<protein>
    <submittedName>
        <fullName evidence="2">Uncharacterized protein</fullName>
    </submittedName>
</protein>
<keyword evidence="1" id="KW-0472">Membrane</keyword>
<proteinExistence type="predicted"/>
<dbReference type="EMBL" id="HBUF01510143">
    <property type="protein sequence ID" value="CAG6746483.1"/>
    <property type="molecule type" value="Transcribed_RNA"/>
</dbReference>
<keyword evidence="1" id="KW-0812">Transmembrane</keyword>
<name>A0A8D8ZER8_9HEMI</name>
<reference evidence="2" key="1">
    <citation type="submission" date="2021-05" db="EMBL/GenBank/DDBJ databases">
        <authorList>
            <person name="Alioto T."/>
            <person name="Alioto T."/>
            <person name="Gomez Garrido J."/>
        </authorList>
    </citation>
    <scope>NUCLEOTIDE SEQUENCE</scope>
</reference>
<organism evidence="2">
    <name type="scientific">Cacopsylla melanoneura</name>
    <dbReference type="NCBI Taxonomy" id="428564"/>
    <lineage>
        <taxon>Eukaryota</taxon>
        <taxon>Metazoa</taxon>
        <taxon>Ecdysozoa</taxon>
        <taxon>Arthropoda</taxon>
        <taxon>Hexapoda</taxon>
        <taxon>Insecta</taxon>
        <taxon>Pterygota</taxon>
        <taxon>Neoptera</taxon>
        <taxon>Paraneoptera</taxon>
        <taxon>Hemiptera</taxon>
        <taxon>Sternorrhyncha</taxon>
        <taxon>Psylloidea</taxon>
        <taxon>Psyllidae</taxon>
        <taxon>Psyllinae</taxon>
        <taxon>Cacopsylla</taxon>
    </lineage>
</organism>
<evidence type="ECO:0000313" key="2">
    <source>
        <dbReference type="EMBL" id="CAG6746483.1"/>
    </source>
</evidence>